<keyword evidence="2" id="KW-1185">Reference proteome</keyword>
<dbReference type="OrthoDB" id="757324at2"/>
<organism evidence="1 2">
    <name type="scientific">Pedobacter westerhofensis</name>
    <dbReference type="NCBI Taxonomy" id="425512"/>
    <lineage>
        <taxon>Bacteria</taxon>
        <taxon>Pseudomonadati</taxon>
        <taxon>Bacteroidota</taxon>
        <taxon>Sphingobacteriia</taxon>
        <taxon>Sphingobacteriales</taxon>
        <taxon>Sphingobacteriaceae</taxon>
        <taxon>Pedobacter</taxon>
    </lineage>
</organism>
<evidence type="ECO:0000313" key="1">
    <source>
        <dbReference type="EMBL" id="SMO55146.1"/>
    </source>
</evidence>
<dbReference type="RefSeq" id="WP_142527473.1">
    <property type="nucleotide sequence ID" value="NZ_CBCSJO010000004.1"/>
</dbReference>
<reference evidence="1 2" key="1">
    <citation type="submission" date="2017-05" db="EMBL/GenBank/DDBJ databases">
        <authorList>
            <person name="Varghese N."/>
            <person name="Submissions S."/>
        </authorList>
    </citation>
    <scope>NUCLEOTIDE SEQUENCE [LARGE SCALE GENOMIC DNA]</scope>
    <source>
        <strain evidence="1 2">DSM 19036</strain>
    </source>
</reference>
<accession>A0A521C6T7</accession>
<gene>
    <name evidence="1" type="ORF">SAMN06265348_103278</name>
</gene>
<sequence>MFKGLSYIQKNKLLWPVAGVGILLCWFLAFSRTFEAAKLHGELMRETEVTGDLSYNPAHMQKKLEALRGILKSYRVSPENWSNELWMKASAMAMKNQSGIDYTVSKPLAERDTTTLGNTETIYCYGHYIQLVKLIDTLERSPGIGKISGLQIRSPKEDVRGERAGMCMLKMEFKGLTDL</sequence>
<dbReference type="Proteomes" id="UP000320300">
    <property type="component" value="Unassembled WGS sequence"/>
</dbReference>
<dbReference type="EMBL" id="FXTN01000003">
    <property type="protein sequence ID" value="SMO55146.1"/>
    <property type="molecule type" value="Genomic_DNA"/>
</dbReference>
<proteinExistence type="predicted"/>
<protein>
    <submittedName>
        <fullName evidence="1">Uncharacterized protein</fullName>
    </submittedName>
</protein>
<name>A0A521C6T7_9SPHI</name>
<evidence type="ECO:0000313" key="2">
    <source>
        <dbReference type="Proteomes" id="UP000320300"/>
    </source>
</evidence>
<dbReference type="AlphaFoldDB" id="A0A521C6T7"/>